<accession>K2RR77</accession>
<protein>
    <submittedName>
        <fullName evidence="2">Uncharacterized protein</fullName>
    </submittedName>
</protein>
<dbReference type="AlphaFoldDB" id="K2RR77"/>
<gene>
    <name evidence="2" type="ORF">MPH_10158</name>
</gene>
<dbReference type="InParanoid" id="K2RR77"/>
<dbReference type="Proteomes" id="UP000007129">
    <property type="component" value="Unassembled WGS sequence"/>
</dbReference>
<dbReference type="EMBL" id="AHHD01000438">
    <property type="protein sequence ID" value="EKG12709.1"/>
    <property type="molecule type" value="Genomic_DNA"/>
</dbReference>
<evidence type="ECO:0000313" key="3">
    <source>
        <dbReference type="Proteomes" id="UP000007129"/>
    </source>
</evidence>
<dbReference type="VEuPathDB" id="FungiDB:MPH_10158"/>
<dbReference type="HOGENOM" id="CLU_1816174_0_0_1"/>
<evidence type="ECO:0000313" key="2">
    <source>
        <dbReference type="EMBL" id="EKG12709.1"/>
    </source>
</evidence>
<organism evidence="2 3">
    <name type="scientific">Macrophomina phaseolina (strain MS6)</name>
    <name type="common">Charcoal rot fungus</name>
    <dbReference type="NCBI Taxonomy" id="1126212"/>
    <lineage>
        <taxon>Eukaryota</taxon>
        <taxon>Fungi</taxon>
        <taxon>Dikarya</taxon>
        <taxon>Ascomycota</taxon>
        <taxon>Pezizomycotina</taxon>
        <taxon>Dothideomycetes</taxon>
        <taxon>Dothideomycetes incertae sedis</taxon>
        <taxon>Botryosphaeriales</taxon>
        <taxon>Botryosphaeriaceae</taxon>
        <taxon>Macrophomina</taxon>
    </lineage>
</organism>
<evidence type="ECO:0000256" key="1">
    <source>
        <dbReference type="SAM" id="MobiDB-lite"/>
    </source>
</evidence>
<reference evidence="2 3" key="1">
    <citation type="journal article" date="2012" name="BMC Genomics">
        <title>Tools to kill: Genome of one of the most destructive plant pathogenic fungi Macrophomina phaseolina.</title>
        <authorList>
            <person name="Islam M.S."/>
            <person name="Haque M.S."/>
            <person name="Islam M.M."/>
            <person name="Emdad E.M."/>
            <person name="Halim A."/>
            <person name="Hossen Q.M.M."/>
            <person name="Hossain M.Z."/>
            <person name="Ahmed B."/>
            <person name="Rahim S."/>
            <person name="Rahman M.S."/>
            <person name="Alam M.M."/>
            <person name="Hou S."/>
            <person name="Wan X."/>
            <person name="Saito J.A."/>
            <person name="Alam M."/>
        </authorList>
    </citation>
    <scope>NUCLEOTIDE SEQUENCE [LARGE SCALE GENOMIC DNA]</scope>
    <source>
        <strain evidence="2 3">MS6</strain>
    </source>
</reference>
<name>K2RR77_MACPH</name>
<feature type="compositionally biased region" description="Polar residues" evidence="1">
    <location>
        <begin position="109"/>
        <end position="128"/>
    </location>
</feature>
<feature type="region of interest" description="Disordered" evidence="1">
    <location>
        <begin position="84"/>
        <end position="142"/>
    </location>
</feature>
<comment type="caution">
    <text evidence="2">The sequence shown here is derived from an EMBL/GenBank/DDBJ whole genome shotgun (WGS) entry which is preliminary data.</text>
</comment>
<sequence length="142" mass="15419">MSATYTTLSRAARLVFSPNYAPAIAGSTNTASGWAAPTMRSVNAEKSNRSSTSSSTAHCYKKAGERCTKTAVSQRTAYQLYLAASPQEAPKTLRERNPNGKHLRHSYKLCSSSPKNDSGLLTETSTRSRIPLQPYNPYCPPS</sequence>
<proteinExistence type="predicted"/>